<evidence type="ECO:0000259" key="23">
    <source>
        <dbReference type="PROSITE" id="PS50924"/>
    </source>
</evidence>
<evidence type="ECO:0000256" key="1">
    <source>
        <dbReference type="ARBA" id="ARBA00000085"/>
    </source>
</evidence>
<keyword evidence="13" id="KW-0902">Two-component regulatory system</keyword>
<keyword evidence="6 16" id="KW-0597">Phosphoprotein</keyword>
<organism evidence="24 25">
    <name type="scientific">Psychrosphaera ytuae</name>
    <dbReference type="NCBI Taxonomy" id="2820710"/>
    <lineage>
        <taxon>Bacteria</taxon>
        <taxon>Pseudomonadati</taxon>
        <taxon>Pseudomonadota</taxon>
        <taxon>Gammaproteobacteria</taxon>
        <taxon>Alteromonadales</taxon>
        <taxon>Pseudoalteromonadaceae</taxon>
        <taxon>Psychrosphaera</taxon>
    </lineage>
</organism>
<proteinExistence type="predicted"/>
<dbReference type="PRINTS" id="PR00344">
    <property type="entry name" value="BCTRLSENSOR"/>
</dbReference>
<dbReference type="PROSITE" id="PS50112">
    <property type="entry name" value="PAS"/>
    <property type="match status" value="2"/>
</dbReference>
<evidence type="ECO:0000256" key="10">
    <source>
        <dbReference type="ARBA" id="ARBA00022777"/>
    </source>
</evidence>
<evidence type="ECO:0000256" key="2">
    <source>
        <dbReference type="ARBA" id="ARBA00004429"/>
    </source>
</evidence>
<evidence type="ECO:0000256" key="9">
    <source>
        <dbReference type="ARBA" id="ARBA00022741"/>
    </source>
</evidence>
<feature type="domain" description="PAS" evidence="20">
    <location>
        <begin position="399"/>
        <end position="464"/>
    </location>
</feature>
<keyword evidence="14 17" id="KW-0472">Membrane</keyword>
<dbReference type="InterPro" id="IPR001789">
    <property type="entry name" value="Sig_transdc_resp-reg_receiver"/>
</dbReference>
<evidence type="ECO:0000313" key="24">
    <source>
        <dbReference type="EMBL" id="QTH63857.1"/>
    </source>
</evidence>
<feature type="domain" description="Histidine kinase" evidence="18">
    <location>
        <begin position="544"/>
        <end position="761"/>
    </location>
</feature>
<dbReference type="CDD" id="cd16922">
    <property type="entry name" value="HATPase_EvgS-ArcB-TorS-like"/>
    <property type="match status" value="1"/>
</dbReference>
<dbReference type="InterPro" id="IPR005467">
    <property type="entry name" value="His_kinase_dom"/>
</dbReference>
<dbReference type="InterPro" id="IPR003661">
    <property type="entry name" value="HisK_dim/P_dom"/>
</dbReference>
<dbReference type="InterPro" id="IPR011006">
    <property type="entry name" value="CheY-like_superfamily"/>
</dbReference>
<evidence type="ECO:0000256" key="12">
    <source>
        <dbReference type="ARBA" id="ARBA00022989"/>
    </source>
</evidence>
<dbReference type="Pfam" id="PF00072">
    <property type="entry name" value="Response_reg"/>
    <property type="match status" value="1"/>
</dbReference>
<keyword evidence="4" id="KW-1003">Cell membrane</keyword>
<evidence type="ECO:0000256" key="5">
    <source>
        <dbReference type="ARBA" id="ARBA00022519"/>
    </source>
</evidence>
<dbReference type="PROSITE" id="PS50894">
    <property type="entry name" value="HPT"/>
    <property type="match status" value="1"/>
</dbReference>
<dbReference type="Gene3D" id="3.30.450.20">
    <property type="entry name" value="PAS domain"/>
    <property type="match status" value="2"/>
</dbReference>
<dbReference type="GO" id="GO:0006355">
    <property type="term" value="P:regulation of DNA-templated transcription"/>
    <property type="evidence" value="ECO:0007669"/>
    <property type="project" value="InterPro"/>
</dbReference>
<dbReference type="InterPro" id="IPR003594">
    <property type="entry name" value="HATPase_dom"/>
</dbReference>
<dbReference type="GO" id="GO:0000155">
    <property type="term" value="F:phosphorelay sensor kinase activity"/>
    <property type="evidence" value="ECO:0007669"/>
    <property type="project" value="InterPro"/>
</dbReference>
<dbReference type="EC" id="2.7.13.3" evidence="3"/>
<evidence type="ECO:0000256" key="7">
    <source>
        <dbReference type="ARBA" id="ARBA00022679"/>
    </source>
</evidence>
<dbReference type="AlphaFoldDB" id="A0A975DB19"/>
<dbReference type="Pfam" id="PF02518">
    <property type="entry name" value="HATPase_c"/>
    <property type="match status" value="1"/>
</dbReference>
<feature type="transmembrane region" description="Helical" evidence="17">
    <location>
        <begin position="123"/>
        <end position="144"/>
    </location>
</feature>
<dbReference type="InterPro" id="IPR008207">
    <property type="entry name" value="Sig_transdc_His_kin_Hpt_dom"/>
</dbReference>
<keyword evidence="7" id="KW-0808">Transferase</keyword>
<keyword evidence="12 17" id="KW-1133">Transmembrane helix</keyword>
<comment type="subcellular location">
    <subcellularLocation>
        <location evidence="2">Cell inner membrane</location>
        <topology evidence="2">Multi-pass membrane protein</topology>
    </subcellularLocation>
</comment>
<reference evidence="24" key="1">
    <citation type="submission" date="2021-03" db="EMBL/GenBank/DDBJ databases">
        <title>Description of Psychrosphaera ytuae sp. nov. isolated from deep sea sediment of South China Sea.</title>
        <authorList>
            <person name="Zhang J."/>
            <person name="Xu X.-D."/>
        </authorList>
    </citation>
    <scope>NUCLEOTIDE SEQUENCE</scope>
    <source>
        <strain evidence="24">MTZ26</strain>
    </source>
</reference>
<evidence type="ECO:0000256" key="8">
    <source>
        <dbReference type="ARBA" id="ARBA00022692"/>
    </source>
</evidence>
<evidence type="ECO:0000256" key="14">
    <source>
        <dbReference type="ARBA" id="ARBA00023136"/>
    </source>
</evidence>
<dbReference type="InterPro" id="IPR036641">
    <property type="entry name" value="HPT_dom_sf"/>
</dbReference>
<feature type="transmembrane region" description="Helical" evidence="17">
    <location>
        <begin position="59"/>
        <end position="79"/>
    </location>
</feature>
<dbReference type="PROSITE" id="PS50113">
    <property type="entry name" value="PAC"/>
    <property type="match status" value="2"/>
</dbReference>
<feature type="domain" description="PAS" evidence="20">
    <location>
        <begin position="271"/>
        <end position="341"/>
    </location>
</feature>
<dbReference type="SMART" id="SM00388">
    <property type="entry name" value="HisKA"/>
    <property type="match status" value="1"/>
</dbReference>
<evidence type="ECO:0000256" key="11">
    <source>
        <dbReference type="ARBA" id="ARBA00022840"/>
    </source>
</evidence>
<feature type="domain" description="MHYT" evidence="23">
    <location>
        <begin position="22"/>
        <end position="219"/>
    </location>
</feature>
<evidence type="ECO:0000259" key="22">
    <source>
        <dbReference type="PROSITE" id="PS50894"/>
    </source>
</evidence>
<dbReference type="Gene3D" id="3.30.565.10">
    <property type="entry name" value="Histidine kinase-like ATPase, C-terminal domain"/>
    <property type="match status" value="1"/>
</dbReference>
<dbReference type="CDD" id="cd17546">
    <property type="entry name" value="REC_hyHK_CKI1_RcsC-like"/>
    <property type="match status" value="1"/>
</dbReference>
<dbReference type="SUPFAM" id="SSF47226">
    <property type="entry name" value="Histidine-containing phosphotransfer domain, HPT domain"/>
    <property type="match status" value="1"/>
</dbReference>
<evidence type="ECO:0000259" key="18">
    <source>
        <dbReference type="PROSITE" id="PS50109"/>
    </source>
</evidence>
<keyword evidence="10" id="KW-0418">Kinase</keyword>
<dbReference type="FunFam" id="3.30.565.10:FF:000010">
    <property type="entry name" value="Sensor histidine kinase RcsC"/>
    <property type="match status" value="1"/>
</dbReference>
<dbReference type="SMART" id="SM00091">
    <property type="entry name" value="PAS"/>
    <property type="match status" value="3"/>
</dbReference>
<evidence type="ECO:0000256" key="15">
    <source>
        <dbReference type="PROSITE-ProRule" id="PRU00110"/>
    </source>
</evidence>
<dbReference type="InterPro" id="IPR013655">
    <property type="entry name" value="PAS_fold_3"/>
</dbReference>
<evidence type="ECO:0000256" key="13">
    <source>
        <dbReference type="ARBA" id="ARBA00023012"/>
    </source>
</evidence>
<dbReference type="SUPFAM" id="SSF55874">
    <property type="entry name" value="ATPase domain of HSP90 chaperone/DNA topoisomerase II/histidine kinase"/>
    <property type="match status" value="1"/>
</dbReference>
<keyword evidence="8 17" id="KW-0812">Transmembrane</keyword>
<dbReference type="Pfam" id="PF00512">
    <property type="entry name" value="HisKA"/>
    <property type="match status" value="1"/>
</dbReference>
<comment type="catalytic activity">
    <reaction evidence="1">
        <text>ATP + protein L-histidine = ADP + protein N-phospho-L-histidine.</text>
        <dbReference type="EC" id="2.7.13.3"/>
    </reaction>
</comment>
<dbReference type="GO" id="GO:0009927">
    <property type="term" value="F:histidine phosphotransfer kinase activity"/>
    <property type="evidence" value="ECO:0007669"/>
    <property type="project" value="TreeGrafter"/>
</dbReference>
<dbReference type="InterPro" id="IPR000014">
    <property type="entry name" value="PAS"/>
</dbReference>
<evidence type="ECO:0000259" key="21">
    <source>
        <dbReference type="PROSITE" id="PS50113"/>
    </source>
</evidence>
<feature type="transmembrane region" description="Helical" evidence="17">
    <location>
        <begin position="236"/>
        <end position="259"/>
    </location>
</feature>
<dbReference type="NCBIfam" id="TIGR00229">
    <property type="entry name" value="sensory_box"/>
    <property type="match status" value="2"/>
</dbReference>
<evidence type="ECO:0000313" key="25">
    <source>
        <dbReference type="Proteomes" id="UP000682739"/>
    </source>
</evidence>
<evidence type="ECO:0000256" key="4">
    <source>
        <dbReference type="ARBA" id="ARBA00022475"/>
    </source>
</evidence>
<dbReference type="PANTHER" id="PTHR43047">
    <property type="entry name" value="TWO-COMPONENT HISTIDINE PROTEIN KINASE"/>
    <property type="match status" value="1"/>
</dbReference>
<feature type="domain" description="HPt" evidence="22">
    <location>
        <begin position="939"/>
        <end position="1044"/>
    </location>
</feature>
<dbReference type="InterPro" id="IPR013767">
    <property type="entry name" value="PAS_fold"/>
</dbReference>
<dbReference type="InterPro" id="IPR000700">
    <property type="entry name" value="PAS-assoc_C"/>
</dbReference>
<feature type="transmembrane region" description="Helical" evidence="17">
    <location>
        <begin position="91"/>
        <end position="111"/>
    </location>
</feature>
<keyword evidence="11" id="KW-0067">ATP-binding</keyword>
<keyword evidence="5" id="KW-0997">Cell inner membrane</keyword>
<dbReference type="InterPro" id="IPR036890">
    <property type="entry name" value="HATPase_C_sf"/>
</dbReference>
<dbReference type="FunFam" id="1.10.287.130:FF:000004">
    <property type="entry name" value="Ethylene receptor 1"/>
    <property type="match status" value="1"/>
</dbReference>
<feature type="modified residue" description="4-aspartylphosphate" evidence="16">
    <location>
        <position position="829"/>
    </location>
</feature>
<dbReference type="InterPro" id="IPR035965">
    <property type="entry name" value="PAS-like_dom_sf"/>
</dbReference>
<dbReference type="InterPro" id="IPR001610">
    <property type="entry name" value="PAC"/>
</dbReference>
<dbReference type="GO" id="GO:0005524">
    <property type="term" value="F:ATP binding"/>
    <property type="evidence" value="ECO:0007669"/>
    <property type="project" value="UniProtKB-KW"/>
</dbReference>
<dbReference type="SUPFAM" id="SSF52172">
    <property type="entry name" value="CheY-like"/>
    <property type="match status" value="1"/>
</dbReference>
<sequence length="1120" mass="124421">MIDYVVSLFSIPSDSILIQGFYSISMITISVFIAIFSSFMGLQVAVQAADVLSTNRRKLMLLVGSIALGGGIWSMHFIGMLAFELCTQVDYGWVLTSASLIPGIAASWVALNHIVTKPKGAIPLVTAGVLVGAGIGTMHYSGMAAMEMAPLLRYDLAIFALSIIVAVSLAILSLWIRFGLTKAFSRSFSELQLNMASALVMGCAIAGMHYTGMAAARFVRPPGFEFSDQPPETSMYLAFGVTVITLVIISLVLGLNLILRYRDISNRAIASEQRLSATMETAIDSIIVIDKNGAITSANKATEKLLGWSIEDLVNQNVNVLIPEHLRSDQKGLLQRYLQGDDTSLVGRSQEVQAVHKDGSLVEIRLALGHVSHSDSDFFVAFMSDIRDRLKMEKALRDNEARLRSLVTNIPGVVYRCKDDNDWGMMFVNDAVEKITGYSKEDFLLPNHKISFADIIHQDDLARVILESGKNDVFNVEYRIKRKDGEIRWMLEFGTRIIDPVSKEVWLDGFIMDITERHQMVNELTIAKDKAEQAAASRATFLANMSHEIRTPMNAIIGFSEILLEEQLKPDQRRHLSTINNSAKSLLHLLNDVLDSAKLDKGKLELEKRSFSLIEEIDAVISTLWIQAKNKGLKLETKIDSAILPFYKGAPERIRQVLTNIVNNAIKFTQEGEVVVSVKPVTNEHIEFVVKDTGIGMSEDQLSRIFEAFTQADESMSRRFGGTGLGTTISKQLVELMGGSISATSTKGEGSEFKFTLPLEPATSVKKQVQHKIKLPKFKILVVDDISQNVELLEELLTRLGHDVIIARDGQQALIRMETCDDIDVVLMDVQMPVMDGLTAATQRRAFERANQLKRTPIIALTASVLEDDRLAAQKAGMEGFANKPIEIQSLLREIAKVTGIETASGHVEQGFSKKQLENTKVYTDLGIDTHAALSLWGSFDKYEKQLSRFLDQHSKDFEYLYALVEQQNIEAVSTELHKLKGLTANLSLTRMAALLAELEHQIELRQSLQNSQQLTNQIATNVVQLHQYFSNQKSASDNLIKPVSDFDQDALASILKEIQIAVQANEFDEHNLTKLESLGLGPYQDEINQVTIAIDDFEFEQANTLIERILTSLQTMKGE</sequence>
<dbReference type="InterPro" id="IPR005330">
    <property type="entry name" value="MHYT_dom"/>
</dbReference>
<dbReference type="RefSeq" id="WP_208831912.1">
    <property type="nucleotide sequence ID" value="NZ_CP072110.1"/>
</dbReference>
<feature type="domain" description="PAC" evidence="21">
    <location>
        <begin position="474"/>
        <end position="526"/>
    </location>
</feature>
<evidence type="ECO:0000259" key="19">
    <source>
        <dbReference type="PROSITE" id="PS50110"/>
    </source>
</evidence>
<feature type="transmembrane region" description="Helical" evidence="17">
    <location>
        <begin position="156"/>
        <end position="176"/>
    </location>
</feature>
<keyword evidence="9" id="KW-0547">Nucleotide-binding</keyword>
<dbReference type="InterPro" id="IPR004358">
    <property type="entry name" value="Sig_transdc_His_kin-like_C"/>
</dbReference>
<name>A0A975DB19_9GAMM</name>
<feature type="modified residue" description="Phosphohistidine" evidence="15">
    <location>
        <position position="978"/>
    </location>
</feature>
<dbReference type="PANTHER" id="PTHR43047:SF72">
    <property type="entry name" value="OSMOSENSING HISTIDINE PROTEIN KINASE SLN1"/>
    <property type="match status" value="1"/>
</dbReference>
<dbReference type="GO" id="GO:0005886">
    <property type="term" value="C:plasma membrane"/>
    <property type="evidence" value="ECO:0007669"/>
    <property type="project" value="UniProtKB-SubCell"/>
</dbReference>
<dbReference type="PROSITE" id="PS50924">
    <property type="entry name" value="MHYT"/>
    <property type="match status" value="1"/>
</dbReference>
<dbReference type="Pfam" id="PF01627">
    <property type="entry name" value="Hpt"/>
    <property type="match status" value="1"/>
</dbReference>
<dbReference type="SUPFAM" id="SSF55785">
    <property type="entry name" value="PYP-like sensor domain (PAS domain)"/>
    <property type="match status" value="2"/>
</dbReference>
<dbReference type="PROSITE" id="PS50110">
    <property type="entry name" value="RESPONSE_REGULATORY"/>
    <property type="match status" value="1"/>
</dbReference>
<keyword evidence="25" id="KW-1185">Reference proteome</keyword>
<protein>
    <recommendedName>
        <fullName evidence="3">histidine kinase</fullName>
        <ecNumber evidence="3">2.7.13.3</ecNumber>
    </recommendedName>
</protein>
<evidence type="ECO:0000256" key="6">
    <source>
        <dbReference type="ARBA" id="ARBA00022553"/>
    </source>
</evidence>
<dbReference type="Gene3D" id="1.20.120.160">
    <property type="entry name" value="HPT domain"/>
    <property type="match status" value="1"/>
</dbReference>
<dbReference type="Pfam" id="PF03707">
    <property type="entry name" value="MHYT"/>
    <property type="match status" value="3"/>
</dbReference>
<feature type="domain" description="PAC" evidence="21">
    <location>
        <begin position="348"/>
        <end position="398"/>
    </location>
</feature>
<feature type="transmembrane region" description="Helical" evidence="17">
    <location>
        <begin position="20"/>
        <end position="39"/>
    </location>
</feature>
<dbReference type="SMART" id="SM00387">
    <property type="entry name" value="HATPase_c"/>
    <property type="match status" value="1"/>
</dbReference>
<dbReference type="Pfam" id="PF08447">
    <property type="entry name" value="PAS_3"/>
    <property type="match status" value="1"/>
</dbReference>
<dbReference type="SMART" id="SM00448">
    <property type="entry name" value="REC"/>
    <property type="match status" value="1"/>
</dbReference>
<dbReference type="CDD" id="cd00082">
    <property type="entry name" value="HisKA"/>
    <property type="match status" value="1"/>
</dbReference>
<gene>
    <name evidence="24" type="ORF">J1N51_14280</name>
</gene>
<dbReference type="KEGG" id="psym:J1N51_14280"/>
<dbReference type="Gene3D" id="1.10.287.130">
    <property type="match status" value="1"/>
</dbReference>
<feature type="domain" description="Response regulatory" evidence="19">
    <location>
        <begin position="779"/>
        <end position="899"/>
    </location>
</feature>
<dbReference type="Proteomes" id="UP000682739">
    <property type="component" value="Chromosome"/>
</dbReference>
<evidence type="ECO:0000259" key="20">
    <source>
        <dbReference type="PROSITE" id="PS50112"/>
    </source>
</evidence>
<dbReference type="SMART" id="SM00086">
    <property type="entry name" value="PAC"/>
    <property type="match status" value="2"/>
</dbReference>
<dbReference type="PROSITE" id="PS50109">
    <property type="entry name" value="HIS_KIN"/>
    <property type="match status" value="1"/>
</dbReference>
<evidence type="ECO:0000256" key="3">
    <source>
        <dbReference type="ARBA" id="ARBA00012438"/>
    </source>
</evidence>
<dbReference type="InterPro" id="IPR036097">
    <property type="entry name" value="HisK_dim/P_sf"/>
</dbReference>
<dbReference type="SUPFAM" id="SSF47384">
    <property type="entry name" value="Homodimeric domain of signal transducing histidine kinase"/>
    <property type="match status" value="1"/>
</dbReference>
<dbReference type="Gene3D" id="3.40.50.2300">
    <property type="match status" value="1"/>
</dbReference>
<dbReference type="EMBL" id="CP072110">
    <property type="protein sequence ID" value="QTH63857.1"/>
    <property type="molecule type" value="Genomic_DNA"/>
</dbReference>
<dbReference type="Pfam" id="PF00989">
    <property type="entry name" value="PAS"/>
    <property type="match status" value="1"/>
</dbReference>
<dbReference type="CDD" id="cd00130">
    <property type="entry name" value="PAS"/>
    <property type="match status" value="2"/>
</dbReference>
<accession>A0A975DB19</accession>
<evidence type="ECO:0000256" key="16">
    <source>
        <dbReference type="PROSITE-ProRule" id="PRU00169"/>
    </source>
</evidence>
<evidence type="ECO:0000256" key="17">
    <source>
        <dbReference type="PROSITE-ProRule" id="PRU00244"/>
    </source>
</evidence>